<gene>
    <name evidence="15" type="primary">ulaA</name>
    <name evidence="15" type="ORF">GCM10011389_17190</name>
</gene>
<keyword evidence="4" id="KW-1003">Cell membrane</keyword>
<dbReference type="NCBIfam" id="NF009553">
    <property type="entry name" value="PRK12997.1-5"/>
    <property type="match status" value="1"/>
</dbReference>
<evidence type="ECO:0000256" key="2">
    <source>
        <dbReference type="ARBA" id="ARBA00011738"/>
    </source>
</evidence>
<comment type="subunit">
    <text evidence="2">Homodimer.</text>
</comment>
<sequence>MIDLIMKDILGTPAILVGLFALIGLVAQRKNFADTLSGTLKTIMGFVILGAGAEFLIKSLTQFSAMFDHAFSVNGVIPNNEAIVAMAQESFGTETAMIMLFGMVANIVIARFTPFKYIFLTGHHTMFMSCLIAVILTTGGLSGATLVIIGSIILGSLMVLFPAILQPYTREITGSDDFAVGHFGSTGYFVSAFIGKRIGKNSKSTEEIKVPKSLGFLRDTSVSVSLTMVILFFVVAAFAGPAFIETELSGGQNFLVFSFMQGLTFAAGVYIILQGVRMLLAEIVPAFKGIADKVVPNAKPALDAPAVFPFASNAVIIGFLTSFVAGLLSMFFLPLFGLKVIVPGLVPHFFTGAAAGVFGNATGGRRGAVVGSFANGAIISFLPALLLPVLGSLGFEGTTFGDADFGFVGIILGNLIRLFESNFLFIASAFVLLVLAFFVSWKTRGSKGESSEAA</sequence>
<evidence type="ECO:0000256" key="11">
    <source>
        <dbReference type="ARBA" id="ARBA00038218"/>
    </source>
</evidence>
<dbReference type="InterPro" id="IPR004703">
    <property type="entry name" value="PTS_sugar-sp_permease"/>
</dbReference>
<dbReference type="RefSeq" id="WP_188652805.1">
    <property type="nucleotide sequence ID" value="NZ_BMIN01000006.1"/>
</dbReference>
<dbReference type="NCBIfam" id="NF006920">
    <property type="entry name" value="PRK09410.1-2"/>
    <property type="match status" value="1"/>
</dbReference>
<feature type="transmembrane region" description="Helical" evidence="14">
    <location>
        <begin position="423"/>
        <end position="441"/>
    </location>
</feature>
<feature type="transmembrane region" description="Helical" evidence="14">
    <location>
        <begin position="373"/>
        <end position="395"/>
    </location>
</feature>
<evidence type="ECO:0000256" key="1">
    <source>
        <dbReference type="ARBA" id="ARBA00004651"/>
    </source>
</evidence>
<proteinExistence type="inferred from homology"/>
<evidence type="ECO:0000313" key="15">
    <source>
        <dbReference type="EMBL" id="GGD10231.1"/>
    </source>
</evidence>
<evidence type="ECO:0000313" key="16">
    <source>
        <dbReference type="Proteomes" id="UP000642571"/>
    </source>
</evidence>
<feature type="transmembrane region" description="Helical" evidence="14">
    <location>
        <begin position="95"/>
        <end position="112"/>
    </location>
</feature>
<comment type="caution">
    <text evidence="15">The sequence shown here is derived from an EMBL/GenBank/DDBJ whole genome shotgun (WGS) entry which is preliminary data.</text>
</comment>
<keyword evidence="8 14" id="KW-1133">Transmembrane helix</keyword>
<feature type="transmembrane region" description="Helical" evidence="14">
    <location>
        <begin position="39"/>
        <end position="57"/>
    </location>
</feature>
<evidence type="ECO:0000256" key="12">
    <source>
        <dbReference type="ARBA" id="ARBA00039702"/>
    </source>
</evidence>
<reference evidence="16" key="1">
    <citation type="journal article" date="2019" name="Int. J. Syst. Evol. Microbiol.">
        <title>The Global Catalogue of Microorganisms (GCM) 10K type strain sequencing project: providing services to taxonomists for standard genome sequencing and annotation.</title>
        <authorList>
            <consortium name="The Broad Institute Genomics Platform"/>
            <consortium name="The Broad Institute Genome Sequencing Center for Infectious Disease"/>
            <person name="Wu L."/>
            <person name="Ma J."/>
        </authorList>
    </citation>
    <scope>NUCLEOTIDE SEQUENCE [LARGE SCALE GENOMIC DNA]</scope>
    <source>
        <strain evidence="16">CGMCC 1.15353</strain>
    </source>
</reference>
<evidence type="ECO:0000256" key="14">
    <source>
        <dbReference type="SAM" id="Phobius"/>
    </source>
</evidence>
<evidence type="ECO:0000256" key="9">
    <source>
        <dbReference type="ARBA" id="ARBA00023136"/>
    </source>
</evidence>
<evidence type="ECO:0000256" key="4">
    <source>
        <dbReference type="ARBA" id="ARBA00022475"/>
    </source>
</evidence>
<feature type="transmembrane region" description="Helical" evidence="14">
    <location>
        <begin position="254"/>
        <end position="273"/>
    </location>
</feature>
<dbReference type="NCBIfam" id="NF006922">
    <property type="entry name" value="PRK09410.1-5"/>
    <property type="match status" value="1"/>
</dbReference>
<organism evidence="15 16">
    <name type="scientific">Pontibacillus salipaludis</name>
    <dbReference type="NCBI Taxonomy" id="1697394"/>
    <lineage>
        <taxon>Bacteria</taxon>
        <taxon>Bacillati</taxon>
        <taxon>Bacillota</taxon>
        <taxon>Bacilli</taxon>
        <taxon>Bacillales</taxon>
        <taxon>Bacillaceae</taxon>
        <taxon>Pontibacillus</taxon>
    </lineage>
</organism>
<comment type="subcellular location">
    <subcellularLocation>
        <location evidence="1">Cell membrane</location>
        <topology evidence="1">Multi-pass membrane protein</topology>
    </subcellularLocation>
</comment>
<comment type="function">
    <text evidence="10">The phosphoenolpyruvate-dependent sugar phosphotransferase system (sugar PTS), a major carbohydrate active transport system, catalyzes the phosphorylation of incoming sugar substrates concomitantly with their translocation across the cell membrane. The enzyme II UlaABC PTS system is involved in ascorbate transport.</text>
</comment>
<feature type="transmembrane region" description="Helical" evidence="14">
    <location>
        <begin position="340"/>
        <end position="361"/>
    </location>
</feature>
<feature type="transmembrane region" description="Helical" evidence="14">
    <location>
        <begin position="118"/>
        <end position="137"/>
    </location>
</feature>
<dbReference type="PANTHER" id="PTHR33843:SF4">
    <property type="entry name" value="ASCORBATE-SPECIFIC PTS SYSTEM EIIC COMPONENT"/>
    <property type="match status" value="1"/>
</dbReference>
<dbReference type="PANTHER" id="PTHR33843">
    <property type="entry name" value="ASCORBATE-SPECIFIC PTS SYSTEM EIIC COMPONENT"/>
    <property type="match status" value="1"/>
</dbReference>
<name>A0ABQ1Q2F5_9BACI</name>
<feature type="transmembrane region" description="Helical" evidence="14">
    <location>
        <begin position="314"/>
        <end position="334"/>
    </location>
</feature>
<evidence type="ECO:0000256" key="7">
    <source>
        <dbReference type="ARBA" id="ARBA00022692"/>
    </source>
</evidence>
<dbReference type="Pfam" id="PF03611">
    <property type="entry name" value="EIIC-GAT"/>
    <property type="match status" value="1"/>
</dbReference>
<accession>A0ABQ1Q2F5</accession>
<dbReference type="Proteomes" id="UP000642571">
    <property type="component" value="Unassembled WGS sequence"/>
</dbReference>
<feature type="transmembrane region" description="Helical" evidence="14">
    <location>
        <begin position="216"/>
        <end position="242"/>
    </location>
</feature>
<feature type="transmembrane region" description="Helical" evidence="14">
    <location>
        <begin position="9"/>
        <end position="27"/>
    </location>
</feature>
<keyword evidence="9 14" id="KW-0472">Membrane</keyword>
<protein>
    <recommendedName>
        <fullName evidence="12">Ascorbate-specific PTS system EIIC component</fullName>
    </recommendedName>
    <alternativeName>
        <fullName evidence="13">Ascorbate-specific permease IIC component UlaA</fullName>
    </alternativeName>
</protein>
<keyword evidence="3" id="KW-0813">Transport</keyword>
<keyword evidence="5" id="KW-0762">Sugar transport</keyword>
<evidence type="ECO:0000256" key="3">
    <source>
        <dbReference type="ARBA" id="ARBA00022448"/>
    </source>
</evidence>
<keyword evidence="16" id="KW-1185">Reference proteome</keyword>
<evidence type="ECO:0000256" key="10">
    <source>
        <dbReference type="ARBA" id="ARBA00037387"/>
    </source>
</evidence>
<dbReference type="EMBL" id="BMIN01000006">
    <property type="protein sequence ID" value="GGD10231.1"/>
    <property type="molecule type" value="Genomic_DNA"/>
</dbReference>
<comment type="similarity">
    <text evidence="11">Belongs to the UlaA family.</text>
</comment>
<feature type="transmembrane region" description="Helical" evidence="14">
    <location>
        <begin position="144"/>
        <end position="166"/>
    </location>
</feature>
<keyword evidence="7 14" id="KW-0812">Transmembrane</keyword>
<evidence type="ECO:0000256" key="6">
    <source>
        <dbReference type="ARBA" id="ARBA00022683"/>
    </source>
</evidence>
<evidence type="ECO:0000256" key="13">
    <source>
        <dbReference type="ARBA" id="ARBA00042859"/>
    </source>
</evidence>
<dbReference type="InterPro" id="IPR051562">
    <property type="entry name" value="Ascorbate-PTS_EIIC"/>
</dbReference>
<keyword evidence="6" id="KW-0598">Phosphotransferase system</keyword>
<evidence type="ECO:0000256" key="5">
    <source>
        <dbReference type="ARBA" id="ARBA00022597"/>
    </source>
</evidence>
<evidence type="ECO:0000256" key="8">
    <source>
        <dbReference type="ARBA" id="ARBA00022989"/>
    </source>
</evidence>